<evidence type="ECO:0000256" key="1">
    <source>
        <dbReference type="ARBA" id="ARBA00007753"/>
    </source>
</evidence>
<dbReference type="InterPro" id="IPR040046">
    <property type="entry name" value="FAM228"/>
</dbReference>
<feature type="region of interest" description="Disordered" evidence="3">
    <location>
        <begin position="265"/>
        <end position="291"/>
    </location>
</feature>
<name>A0A0S4JQ26_BODSA</name>
<dbReference type="OrthoDB" id="247120at2759"/>
<dbReference type="AlphaFoldDB" id="A0A0S4JQ26"/>
<accession>A0A0S4JQ26</accession>
<gene>
    <name evidence="4" type="ORF">BSAL_43805</name>
</gene>
<dbReference type="PANTHER" id="PTHR28584:SF1">
    <property type="entry name" value="PROTEIN FAM228B"/>
    <property type="match status" value="1"/>
</dbReference>
<sequence length="388" mass="43683">MSAKIKVHNADLFLDVLQNSDWTPSPNCTDPTLAMKKLHEARHYAASQPGQGGGAAQSPMRQRRLPEITTMSSVKIQEELASTERANRQRDTFIQKQLVREEETKVRLEQSMRETQRRAKEKTLQREREFEERCEEFCDANATIIDDINTIVCEDDAWVQRKRERLYAEWTAQVFQPMQAQIDSQLSNMSHADIAEKRRYMFQCFLDESNRKRGGVFRDIIMECDYDPLTMAREATLTYRAVPVTEDPVKDRFTREGGNKTLRALRDLSSTSGGAANESRSGGSSGGSVSGDGVGTVRVIGGYGSLGVGAPREATLPVTMWSNVDVTPYGRYHADGKVAKQVKPKFNASAVVMDHYKVPTREEGTQLLNTEMPSKGKRVYDKPLTNVF</sequence>
<keyword evidence="2" id="KW-0175">Coiled coil</keyword>
<dbReference type="Proteomes" id="UP000051952">
    <property type="component" value="Unassembled WGS sequence"/>
</dbReference>
<keyword evidence="5" id="KW-1185">Reference proteome</keyword>
<evidence type="ECO:0000256" key="3">
    <source>
        <dbReference type="SAM" id="MobiDB-lite"/>
    </source>
</evidence>
<dbReference type="PANTHER" id="PTHR28584">
    <property type="entry name" value="FAMILY WITH SEQUENCE SIMILARITY 228 MEMBER A"/>
    <property type="match status" value="1"/>
</dbReference>
<protein>
    <submittedName>
        <fullName evidence="4">Uncharacterized protein</fullName>
    </submittedName>
</protein>
<evidence type="ECO:0000256" key="2">
    <source>
        <dbReference type="SAM" id="Coils"/>
    </source>
</evidence>
<feature type="coiled-coil region" evidence="2">
    <location>
        <begin position="98"/>
        <end position="125"/>
    </location>
</feature>
<evidence type="ECO:0000313" key="4">
    <source>
        <dbReference type="EMBL" id="CUG93618.1"/>
    </source>
</evidence>
<organism evidence="4 5">
    <name type="scientific">Bodo saltans</name>
    <name type="common">Flagellated protozoan</name>
    <dbReference type="NCBI Taxonomy" id="75058"/>
    <lineage>
        <taxon>Eukaryota</taxon>
        <taxon>Discoba</taxon>
        <taxon>Euglenozoa</taxon>
        <taxon>Kinetoplastea</taxon>
        <taxon>Metakinetoplastina</taxon>
        <taxon>Eubodonida</taxon>
        <taxon>Bodonidae</taxon>
        <taxon>Bodo</taxon>
    </lineage>
</organism>
<feature type="compositionally biased region" description="Low complexity" evidence="3">
    <location>
        <begin position="272"/>
        <end position="282"/>
    </location>
</feature>
<evidence type="ECO:0000313" key="5">
    <source>
        <dbReference type="Proteomes" id="UP000051952"/>
    </source>
</evidence>
<dbReference type="EMBL" id="CYKH01002169">
    <property type="protein sequence ID" value="CUG93618.1"/>
    <property type="molecule type" value="Genomic_DNA"/>
</dbReference>
<comment type="similarity">
    <text evidence="1">Belongs to the FAM228 family.</text>
</comment>
<reference evidence="5" key="1">
    <citation type="submission" date="2015-09" db="EMBL/GenBank/DDBJ databases">
        <authorList>
            <consortium name="Pathogen Informatics"/>
        </authorList>
    </citation>
    <scope>NUCLEOTIDE SEQUENCE [LARGE SCALE GENOMIC DNA]</scope>
    <source>
        <strain evidence="5">Lake Konstanz</strain>
    </source>
</reference>
<dbReference type="VEuPathDB" id="TriTrypDB:BSAL_43805"/>
<proteinExistence type="inferred from homology"/>